<organism evidence="2 3">
    <name type="scientific">Amycolatopsis rubida</name>
    <dbReference type="NCBI Taxonomy" id="112413"/>
    <lineage>
        <taxon>Bacteria</taxon>
        <taxon>Bacillati</taxon>
        <taxon>Actinomycetota</taxon>
        <taxon>Actinomycetes</taxon>
        <taxon>Pseudonocardiales</taxon>
        <taxon>Pseudonocardiaceae</taxon>
        <taxon>Amycolatopsis</taxon>
    </lineage>
</organism>
<dbReference type="RefSeq" id="WP_093575660.1">
    <property type="nucleotide sequence ID" value="NZ_FOWC01000010.1"/>
</dbReference>
<feature type="transmembrane region" description="Helical" evidence="1">
    <location>
        <begin position="59"/>
        <end position="81"/>
    </location>
</feature>
<feature type="transmembrane region" description="Helical" evidence="1">
    <location>
        <begin position="6"/>
        <end position="27"/>
    </location>
</feature>
<reference evidence="3" key="1">
    <citation type="submission" date="2016-10" db="EMBL/GenBank/DDBJ databases">
        <authorList>
            <person name="Varghese N."/>
            <person name="Submissions S."/>
        </authorList>
    </citation>
    <scope>NUCLEOTIDE SEQUENCE [LARGE SCALE GENOMIC DNA]</scope>
    <source>
        <strain evidence="3">DSM 44637</strain>
    </source>
</reference>
<dbReference type="Proteomes" id="UP000199137">
    <property type="component" value="Unassembled WGS sequence"/>
</dbReference>
<name>A0A1I5X8Y8_9PSEU</name>
<dbReference type="STRING" id="112413.SAMN05421854_110103"/>
<keyword evidence="1" id="KW-0812">Transmembrane</keyword>
<dbReference type="AlphaFoldDB" id="A0A1I5X8Y8"/>
<dbReference type="PROSITE" id="PS51318">
    <property type="entry name" value="TAT"/>
    <property type="match status" value="1"/>
</dbReference>
<evidence type="ECO:0000313" key="3">
    <source>
        <dbReference type="Proteomes" id="UP000199137"/>
    </source>
</evidence>
<sequence length="390" mass="41031">MVWEWVAPVGTVLGASITAGFGGWLGGRQSRKSQERQHEFERKKVLAERGQDKVRRRDFLKAGGMVVGAAVAGSAASPAAAAAPARLPDPAAVLAARLADVLVASAPGPATPPARLARGIAAARAAFDRCDYLALADALPRLVRGAAALGDPATLARVYILATRALVKLRPGGLEWLGAERAVRNARSADHMLLLAEAERMMSSVFRRAGDHERAKDLVLGAADRLALGGADPRHLRLHARLLCTGGYSAARAGDGARARDLLADAAVTTARLTGADATFARADLLSHRVSVEHLLDEPGAALHHARTAGQIAFPSVEREGRLLVDLSAAHLKLGRHGAAYNALLEAERRAPGEVRTRAAARTIVTDLLAQNRATLPDIHDLAARVHAPV</sequence>
<dbReference type="EMBL" id="FOWC01000010">
    <property type="protein sequence ID" value="SFQ28442.1"/>
    <property type="molecule type" value="Genomic_DNA"/>
</dbReference>
<keyword evidence="1" id="KW-1133">Transmembrane helix</keyword>
<protein>
    <submittedName>
        <fullName evidence="2">Uncharacterized protein</fullName>
    </submittedName>
</protein>
<gene>
    <name evidence="2" type="ORF">SAMN05421854_110103</name>
</gene>
<accession>A0A1I5X8Y8</accession>
<dbReference type="InterPro" id="IPR006311">
    <property type="entry name" value="TAT_signal"/>
</dbReference>
<evidence type="ECO:0000256" key="1">
    <source>
        <dbReference type="SAM" id="Phobius"/>
    </source>
</evidence>
<dbReference type="OrthoDB" id="3865941at2"/>
<evidence type="ECO:0000313" key="2">
    <source>
        <dbReference type="EMBL" id="SFQ28442.1"/>
    </source>
</evidence>
<proteinExistence type="predicted"/>
<keyword evidence="1" id="KW-0472">Membrane</keyword>